<sequence length="243" mass="28331">MQLAAMDPMKHCALKRNSQNVSNESPFSSGVWSSRYYQYRKWHERYELSLLFDEEQNLVKGSGTDDVGCFTIVGIYSTRTLRMGLKKIYRAGTGNPRENLGYTVTIQLKWNSNTNQFEGKWIILNINIKIVLKIIVCRPGIAALIIRCTQEPNNIINRLKSVEQLCNSIRFLSDQQLEYVLCEKIFKHNKRKQSLNSNVNESSSEYLLNQLFPLNKEYYQRFFNGGCNCSFNKYNYQDNNTNQ</sequence>
<name>A0A819V8C4_9BILA</name>
<evidence type="ECO:0000313" key="2">
    <source>
        <dbReference type="Proteomes" id="UP000663836"/>
    </source>
</evidence>
<reference evidence="1" key="1">
    <citation type="submission" date="2021-02" db="EMBL/GenBank/DDBJ databases">
        <authorList>
            <person name="Nowell W R."/>
        </authorList>
    </citation>
    <scope>NUCLEOTIDE SEQUENCE</scope>
</reference>
<dbReference type="EMBL" id="CAJOBD010008147">
    <property type="protein sequence ID" value="CAF4105134.1"/>
    <property type="molecule type" value="Genomic_DNA"/>
</dbReference>
<evidence type="ECO:0000313" key="1">
    <source>
        <dbReference type="EMBL" id="CAF4105134.1"/>
    </source>
</evidence>
<dbReference type="AlphaFoldDB" id="A0A819V8C4"/>
<organism evidence="1 2">
    <name type="scientific">Rotaria sordida</name>
    <dbReference type="NCBI Taxonomy" id="392033"/>
    <lineage>
        <taxon>Eukaryota</taxon>
        <taxon>Metazoa</taxon>
        <taxon>Spiralia</taxon>
        <taxon>Gnathifera</taxon>
        <taxon>Rotifera</taxon>
        <taxon>Eurotatoria</taxon>
        <taxon>Bdelloidea</taxon>
        <taxon>Philodinida</taxon>
        <taxon>Philodinidae</taxon>
        <taxon>Rotaria</taxon>
    </lineage>
</organism>
<comment type="caution">
    <text evidence="1">The sequence shown here is derived from an EMBL/GenBank/DDBJ whole genome shotgun (WGS) entry which is preliminary data.</text>
</comment>
<dbReference type="Proteomes" id="UP000663836">
    <property type="component" value="Unassembled WGS sequence"/>
</dbReference>
<protein>
    <submittedName>
        <fullName evidence="1">Uncharacterized protein</fullName>
    </submittedName>
</protein>
<accession>A0A819V8C4</accession>
<proteinExistence type="predicted"/>
<gene>
    <name evidence="1" type="ORF">JBS370_LOCUS31918</name>
</gene>